<evidence type="ECO:0000313" key="2">
    <source>
        <dbReference type="Proteomes" id="UP000183613"/>
    </source>
</evidence>
<dbReference type="RefSeq" id="WP_048359955.1">
    <property type="nucleotide sequence ID" value="NZ_FNUD01000002.1"/>
</dbReference>
<name>A0A0J6GD88_PSEDM</name>
<gene>
    <name evidence="1" type="ORF">SAMN04489800_4591</name>
</gene>
<proteinExistence type="predicted"/>
<evidence type="ECO:0008006" key="3">
    <source>
        <dbReference type="Google" id="ProtNLM"/>
    </source>
</evidence>
<dbReference type="AlphaFoldDB" id="A0A0J6GD88"/>
<reference evidence="1" key="1">
    <citation type="submission" date="2016-10" db="EMBL/GenBank/DDBJ databases">
        <authorList>
            <person name="Varghese N."/>
            <person name="Submissions S."/>
        </authorList>
    </citation>
    <scope>NUCLEOTIDE SEQUENCE [LARGE SCALE GENOMIC DNA]</scope>
    <source>
        <strain evidence="1">LMG 25555</strain>
    </source>
</reference>
<comment type="caution">
    <text evidence="1">The sequence shown here is derived from an EMBL/GenBank/DDBJ whole genome shotgun (WGS) entry which is preliminary data.</text>
</comment>
<dbReference type="Proteomes" id="UP000183613">
    <property type="component" value="Unassembled WGS sequence"/>
</dbReference>
<keyword evidence="2" id="KW-1185">Reference proteome</keyword>
<organism evidence="1 2">
    <name type="scientific">Pseudomonas deceptionensis</name>
    <dbReference type="NCBI Taxonomy" id="882211"/>
    <lineage>
        <taxon>Bacteria</taxon>
        <taxon>Pseudomonadati</taxon>
        <taxon>Pseudomonadota</taxon>
        <taxon>Gammaproteobacteria</taxon>
        <taxon>Pseudomonadales</taxon>
        <taxon>Pseudomonadaceae</taxon>
        <taxon>Pseudomonas</taxon>
    </lineage>
</organism>
<dbReference type="NCBIfam" id="TIGR02285">
    <property type="entry name" value="TIGR02285 family protein"/>
    <property type="match status" value="1"/>
</dbReference>
<sequence length="270" mass="29940">MTHRSKSRSLWPGLITLLLLGWVTGSQAAPKLIWLLRDLPPLTVFYGANKGQGVIDQMMPVLMASMPQYQHVVIKVNRARALQMLEEQSLACDPALIWNPARANSIVYSIPVAVLHSNGMVVLREQQPLIEPFIHEQKVDLQGLLKAQALKLGLIGKRSYGEWTDNQLSQSPESQLVIHYGNDPLGSLLQMQHVGRIQALLGYWPEIQAKADEQGLSSDTLKFYPIQGAPDYQSIFIGCADTPEGREVIRNVNAVLTRIGPAREATFGSQ</sequence>
<protein>
    <recommendedName>
        <fullName evidence="3">TIGR02285 family protein</fullName>
    </recommendedName>
</protein>
<dbReference type="PATRIC" id="fig|882211.3.peg.2193"/>
<dbReference type="InterPro" id="IPR011972">
    <property type="entry name" value="CHP02285"/>
</dbReference>
<dbReference type="OrthoDB" id="8480452at2"/>
<dbReference type="EMBL" id="FNUD01000002">
    <property type="protein sequence ID" value="SEF09245.1"/>
    <property type="molecule type" value="Genomic_DNA"/>
</dbReference>
<evidence type="ECO:0000313" key="1">
    <source>
        <dbReference type="EMBL" id="SEF09245.1"/>
    </source>
</evidence>
<accession>A0A0J6GD88</accession>